<dbReference type="Pfam" id="PF09673">
    <property type="entry name" value="TrbC_Ftype"/>
    <property type="match status" value="1"/>
</dbReference>
<accession>A0A7Y0GBF3</accession>
<comment type="caution">
    <text evidence="1">The sequence shown here is derived from an EMBL/GenBank/DDBJ whole genome shotgun (WGS) entry which is preliminary data.</text>
</comment>
<gene>
    <name evidence="1" type="primary">trbC</name>
    <name evidence="1" type="ORF">HHL27_15650</name>
</gene>
<organism evidence="1 2">
    <name type="scientific">Novosphingobium olei</name>
    <dbReference type="NCBI Taxonomy" id="2728851"/>
    <lineage>
        <taxon>Bacteria</taxon>
        <taxon>Pseudomonadati</taxon>
        <taxon>Pseudomonadota</taxon>
        <taxon>Alphaproteobacteria</taxon>
        <taxon>Sphingomonadales</taxon>
        <taxon>Sphingomonadaceae</taxon>
        <taxon>Novosphingobium</taxon>
    </lineage>
</organism>
<protein>
    <submittedName>
        <fullName evidence="1">Type-F conjugative transfer system pilin assembly protein TrbC</fullName>
    </submittedName>
</protein>
<reference evidence="1 2" key="1">
    <citation type="submission" date="2020-04" db="EMBL/GenBank/DDBJ databases">
        <title>Novosphingobium sp. TW-4 isolated from soil.</title>
        <authorList>
            <person name="Dahal R.H."/>
            <person name="Chaudhary D.K."/>
        </authorList>
    </citation>
    <scope>NUCLEOTIDE SEQUENCE [LARGE SCALE GENOMIC DNA]</scope>
    <source>
        <strain evidence="1 2">TW-4</strain>
    </source>
</reference>
<dbReference type="NCBIfam" id="TIGR02742">
    <property type="entry name" value="TrbC_Ftype"/>
    <property type="match status" value="1"/>
</dbReference>
<evidence type="ECO:0000313" key="1">
    <source>
        <dbReference type="EMBL" id="NML95108.1"/>
    </source>
</evidence>
<dbReference type="AlphaFoldDB" id="A0A7Y0GBF3"/>
<dbReference type="Proteomes" id="UP000583556">
    <property type="component" value="Unassembled WGS sequence"/>
</dbReference>
<proteinExistence type="predicted"/>
<dbReference type="InterPro" id="IPR014113">
    <property type="entry name" value="T4SS_TrbC_subgr"/>
</dbReference>
<sequence>MRVVRTANPWQRLTLFAVLLATLGGIGVALGQGANSIDLDAIAARGRTQQGNAEDLVAGALARAGTAREEAVDVAAAGEAALRRGPEGAGASASISATGAAGPVDLDAMVAGARDTLTSPRSGPMLVAFASLSMPEASLRRLIGDVTAAGGVVVFRGFPAGNPARFALAMQKLVARDQAASVLIDPRLFRAFRVQSVPTWIATTSDYVPCDSLTCVSTVPPYDRIAGNITTRYALDAIADGGGAGAPVARMGLAHLGAPR</sequence>
<dbReference type="EMBL" id="JABBGM010000007">
    <property type="protein sequence ID" value="NML95108.1"/>
    <property type="molecule type" value="Genomic_DNA"/>
</dbReference>
<dbReference type="InterPro" id="IPR019106">
    <property type="entry name" value="T4SS_TrbC"/>
</dbReference>
<name>A0A7Y0GBF3_9SPHN</name>
<evidence type="ECO:0000313" key="2">
    <source>
        <dbReference type="Proteomes" id="UP000583556"/>
    </source>
</evidence>
<keyword evidence="2" id="KW-1185">Reference proteome</keyword>